<dbReference type="Pfam" id="PF02224">
    <property type="entry name" value="Cytidylate_kin"/>
    <property type="match status" value="1"/>
</dbReference>
<dbReference type="GO" id="GO:0015949">
    <property type="term" value="P:nucleobase-containing small molecule interconversion"/>
    <property type="evidence" value="ECO:0007669"/>
    <property type="project" value="TreeGrafter"/>
</dbReference>
<dbReference type="InterPro" id="IPR003136">
    <property type="entry name" value="Cytidylate_kin"/>
</dbReference>
<protein>
    <recommendedName>
        <fullName evidence="2">(d)CMP kinase</fullName>
        <ecNumber evidence="2">2.7.4.25</ecNumber>
    </recommendedName>
</protein>
<comment type="similarity">
    <text evidence="1">Belongs to the cytidylate kinase family. Type 1 subfamily.</text>
</comment>
<evidence type="ECO:0000259" key="9">
    <source>
        <dbReference type="Pfam" id="PF02224"/>
    </source>
</evidence>
<dbReference type="AlphaFoldDB" id="A0A381S010"/>
<dbReference type="GO" id="GO:0005524">
    <property type="term" value="F:ATP binding"/>
    <property type="evidence" value="ECO:0007669"/>
    <property type="project" value="UniProtKB-KW"/>
</dbReference>
<keyword evidence="5" id="KW-0418">Kinase</keyword>
<dbReference type="SUPFAM" id="SSF52540">
    <property type="entry name" value="P-loop containing nucleoside triphosphate hydrolases"/>
    <property type="match status" value="1"/>
</dbReference>
<dbReference type="HAMAP" id="MF_00238">
    <property type="entry name" value="Cytidyl_kinase_type1"/>
    <property type="match status" value="1"/>
</dbReference>
<comment type="catalytic activity">
    <reaction evidence="8">
        <text>CMP + ATP = CDP + ADP</text>
        <dbReference type="Rhea" id="RHEA:11600"/>
        <dbReference type="ChEBI" id="CHEBI:30616"/>
        <dbReference type="ChEBI" id="CHEBI:58069"/>
        <dbReference type="ChEBI" id="CHEBI:60377"/>
        <dbReference type="ChEBI" id="CHEBI:456216"/>
        <dbReference type="EC" id="2.7.4.25"/>
    </reaction>
</comment>
<name>A0A381S010_9ZZZZ</name>
<dbReference type="EC" id="2.7.4.25" evidence="2"/>
<dbReference type="InterPro" id="IPR011994">
    <property type="entry name" value="Cytidylate_kinase_dom"/>
</dbReference>
<sequence length="277" mass="30209">MVTEMFDKAHLNVRIIGILTVCGYPIRNQNFKDVFRYRYSVTFITNGDHLQSPNSVRPAIAIDGPAASGKSSAGKMFASQLDYRFLDTGLMYRAATWDAMNNGIDINKPEAVSDVVAKMEFSVIDGDSGENLILVNGQDVTRFLHSTAVDVSVSPVSAITVVRKIMVAEQRRIATAGNIVMVGRDIGTVVIPDAPLKIFLTASAETRANRRYSEFIANGTQVDLADILSSIVQRDRIDSSREDSPLKPAADAHMVDTDDLSLNEVVALMVGLSKEII</sequence>
<evidence type="ECO:0000256" key="8">
    <source>
        <dbReference type="ARBA" id="ARBA00048478"/>
    </source>
</evidence>
<comment type="catalytic activity">
    <reaction evidence="7">
        <text>dCMP + ATP = dCDP + ADP</text>
        <dbReference type="Rhea" id="RHEA:25094"/>
        <dbReference type="ChEBI" id="CHEBI:30616"/>
        <dbReference type="ChEBI" id="CHEBI:57566"/>
        <dbReference type="ChEBI" id="CHEBI:58593"/>
        <dbReference type="ChEBI" id="CHEBI:456216"/>
        <dbReference type="EC" id="2.7.4.25"/>
    </reaction>
</comment>
<evidence type="ECO:0000256" key="3">
    <source>
        <dbReference type="ARBA" id="ARBA00022679"/>
    </source>
</evidence>
<gene>
    <name evidence="10" type="ORF">METZ01_LOCUS49618</name>
</gene>
<keyword evidence="3" id="KW-0808">Transferase</keyword>
<feature type="domain" description="Cytidylate kinase" evidence="9">
    <location>
        <begin position="60"/>
        <end position="272"/>
    </location>
</feature>
<dbReference type="GO" id="GO:0036431">
    <property type="term" value="F:dCMP kinase activity"/>
    <property type="evidence" value="ECO:0007669"/>
    <property type="project" value="InterPro"/>
</dbReference>
<evidence type="ECO:0000256" key="6">
    <source>
        <dbReference type="ARBA" id="ARBA00022840"/>
    </source>
</evidence>
<dbReference type="CDD" id="cd02020">
    <property type="entry name" value="CMPK"/>
    <property type="match status" value="1"/>
</dbReference>
<proteinExistence type="inferred from homology"/>
<keyword evidence="4" id="KW-0547">Nucleotide-binding</keyword>
<evidence type="ECO:0000313" key="10">
    <source>
        <dbReference type="EMBL" id="SUZ96764.1"/>
    </source>
</evidence>
<evidence type="ECO:0000256" key="2">
    <source>
        <dbReference type="ARBA" id="ARBA00012906"/>
    </source>
</evidence>
<dbReference type="PANTHER" id="PTHR21299:SF2">
    <property type="entry name" value="CYTIDYLATE KINASE"/>
    <property type="match status" value="1"/>
</dbReference>
<reference evidence="10" key="1">
    <citation type="submission" date="2018-05" db="EMBL/GenBank/DDBJ databases">
        <authorList>
            <person name="Lanie J.A."/>
            <person name="Ng W.-L."/>
            <person name="Kazmierczak K.M."/>
            <person name="Andrzejewski T.M."/>
            <person name="Davidsen T.M."/>
            <person name="Wayne K.J."/>
            <person name="Tettelin H."/>
            <person name="Glass J.I."/>
            <person name="Rusch D."/>
            <person name="Podicherti R."/>
            <person name="Tsui H.-C.T."/>
            <person name="Winkler M.E."/>
        </authorList>
    </citation>
    <scope>NUCLEOTIDE SEQUENCE</scope>
</reference>
<organism evidence="10">
    <name type="scientific">marine metagenome</name>
    <dbReference type="NCBI Taxonomy" id="408172"/>
    <lineage>
        <taxon>unclassified sequences</taxon>
        <taxon>metagenomes</taxon>
        <taxon>ecological metagenomes</taxon>
    </lineage>
</organism>
<evidence type="ECO:0000256" key="1">
    <source>
        <dbReference type="ARBA" id="ARBA00009427"/>
    </source>
</evidence>
<dbReference type="PANTHER" id="PTHR21299">
    <property type="entry name" value="CYTIDYLATE KINASE/PANTOATE-BETA-ALANINE LIGASE"/>
    <property type="match status" value="1"/>
</dbReference>
<accession>A0A381S010</accession>
<evidence type="ECO:0000256" key="7">
    <source>
        <dbReference type="ARBA" id="ARBA00047615"/>
    </source>
</evidence>
<dbReference type="Gene3D" id="3.40.50.300">
    <property type="entry name" value="P-loop containing nucleotide triphosphate hydrolases"/>
    <property type="match status" value="1"/>
</dbReference>
<dbReference type="NCBIfam" id="TIGR00017">
    <property type="entry name" value="cmk"/>
    <property type="match status" value="1"/>
</dbReference>
<evidence type="ECO:0000256" key="4">
    <source>
        <dbReference type="ARBA" id="ARBA00022741"/>
    </source>
</evidence>
<dbReference type="GO" id="GO:0005829">
    <property type="term" value="C:cytosol"/>
    <property type="evidence" value="ECO:0007669"/>
    <property type="project" value="TreeGrafter"/>
</dbReference>
<keyword evidence="6" id="KW-0067">ATP-binding</keyword>
<evidence type="ECO:0000256" key="5">
    <source>
        <dbReference type="ARBA" id="ARBA00022777"/>
    </source>
</evidence>
<dbReference type="EMBL" id="UINC01002446">
    <property type="protein sequence ID" value="SUZ96764.1"/>
    <property type="molecule type" value="Genomic_DNA"/>
</dbReference>
<dbReference type="InterPro" id="IPR027417">
    <property type="entry name" value="P-loop_NTPase"/>
</dbReference>